<feature type="transmembrane region" description="Helical" evidence="8">
    <location>
        <begin position="336"/>
        <end position="354"/>
    </location>
</feature>
<evidence type="ECO:0000256" key="8">
    <source>
        <dbReference type="SAM" id="Phobius"/>
    </source>
</evidence>
<evidence type="ECO:0000256" key="4">
    <source>
        <dbReference type="ARBA" id="ARBA00022544"/>
    </source>
</evidence>
<accession>A0ABT9WJS0</accession>
<feature type="transmembrane region" description="Helical" evidence="8">
    <location>
        <begin position="79"/>
        <end position="100"/>
    </location>
</feature>
<keyword evidence="3" id="KW-0813">Transport</keyword>
<name>A0ABT9WJS0_9BACL</name>
<dbReference type="EMBL" id="JAUSTI010000016">
    <property type="protein sequence ID" value="MDQ0173040.1"/>
    <property type="molecule type" value="Genomic_DNA"/>
</dbReference>
<dbReference type="PANTHER" id="PTHR34975:SF2">
    <property type="entry name" value="SPORE GERMINATION PROTEIN A2"/>
    <property type="match status" value="1"/>
</dbReference>
<evidence type="ECO:0000256" key="7">
    <source>
        <dbReference type="ARBA" id="ARBA00023136"/>
    </source>
</evidence>
<gene>
    <name evidence="9" type="ORF">J2T19_004532</name>
</gene>
<evidence type="ECO:0000256" key="5">
    <source>
        <dbReference type="ARBA" id="ARBA00022692"/>
    </source>
</evidence>
<keyword evidence="4" id="KW-0309">Germination</keyword>
<evidence type="ECO:0000256" key="1">
    <source>
        <dbReference type="ARBA" id="ARBA00004141"/>
    </source>
</evidence>
<comment type="similarity">
    <text evidence="2">Belongs to the amino acid-polyamine-organocation (APC) superfamily. Spore germination protein (SGP) (TC 2.A.3.9) family.</text>
</comment>
<feature type="transmembrane region" description="Helical" evidence="8">
    <location>
        <begin position="306"/>
        <end position="330"/>
    </location>
</feature>
<evidence type="ECO:0000256" key="6">
    <source>
        <dbReference type="ARBA" id="ARBA00022989"/>
    </source>
</evidence>
<evidence type="ECO:0000256" key="3">
    <source>
        <dbReference type="ARBA" id="ARBA00022448"/>
    </source>
</evidence>
<protein>
    <submittedName>
        <fullName evidence="9">Spore germination protein KB</fullName>
    </submittedName>
</protein>
<dbReference type="PANTHER" id="PTHR34975">
    <property type="entry name" value="SPORE GERMINATION PROTEIN A2"/>
    <property type="match status" value="1"/>
</dbReference>
<dbReference type="RefSeq" id="WP_307219723.1">
    <property type="nucleotide sequence ID" value="NZ_JAUSTI010000016.1"/>
</dbReference>
<feature type="transmembrane region" description="Helical" evidence="8">
    <location>
        <begin position="186"/>
        <end position="207"/>
    </location>
</feature>
<feature type="transmembrane region" description="Helical" evidence="8">
    <location>
        <begin position="112"/>
        <end position="134"/>
    </location>
</feature>
<keyword evidence="7 8" id="KW-0472">Membrane</keyword>
<evidence type="ECO:0000256" key="2">
    <source>
        <dbReference type="ARBA" id="ARBA00007998"/>
    </source>
</evidence>
<feature type="transmembrane region" description="Helical" evidence="8">
    <location>
        <begin position="263"/>
        <end position="285"/>
    </location>
</feature>
<comment type="caution">
    <text evidence="9">The sequence shown here is derived from an EMBL/GenBank/DDBJ whole genome shotgun (WGS) entry which is preliminary data.</text>
</comment>
<dbReference type="Pfam" id="PF03845">
    <property type="entry name" value="Spore_permease"/>
    <property type="match status" value="1"/>
</dbReference>
<comment type="subcellular location">
    <subcellularLocation>
        <location evidence="1">Membrane</location>
        <topology evidence="1">Multi-pass membrane protein</topology>
    </subcellularLocation>
</comment>
<proteinExistence type="inferred from homology"/>
<keyword evidence="5 8" id="KW-0812">Transmembrane</keyword>
<sequence>MNKETLTLKQFTALTFLVILGDMTLIYPSMIAASAKQDAWLASIVSQPIGLLVVYVFYKLHRTHPELNFVQICMKILGKWIGTIFTIAYLFYFAMIAFTCIREVGDFLTTKIYIATPIRAIIILMVAALTWALLKGISSIGATSEILLPIFVVFMLILLLGLLPQFELSRLKPVLDSSPLEFWKGVTVGAFSPFGDILALMMVIPYVHKKTHLKRDLLLSSLTAGIMLTLLVLLSLAVTGSFITQHNIYISYFLSKKINVGGSFLRIEAMMASAWLISTYFKSLLYMYSFVAGIAQLFQLKSHKMLILPSSMLFFSMAVLLAPNVLYYMVITADSWLMWDITTGFLIPLLLLLIHRIRHGKSKQN</sequence>
<keyword evidence="6 8" id="KW-1133">Transmembrane helix</keyword>
<dbReference type="Gene3D" id="1.20.1740.10">
    <property type="entry name" value="Amino acid/polyamine transporter I"/>
    <property type="match status" value="1"/>
</dbReference>
<keyword evidence="10" id="KW-1185">Reference proteome</keyword>
<feature type="transmembrane region" description="Helical" evidence="8">
    <location>
        <begin position="39"/>
        <end position="58"/>
    </location>
</feature>
<feature type="transmembrane region" description="Helical" evidence="8">
    <location>
        <begin position="146"/>
        <end position="166"/>
    </location>
</feature>
<feature type="transmembrane region" description="Helical" evidence="8">
    <location>
        <begin position="12"/>
        <end position="33"/>
    </location>
</feature>
<dbReference type="Proteomes" id="UP001233836">
    <property type="component" value="Unassembled WGS sequence"/>
</dbReference>
<feature type="transmembrane region" description="Helical" evidence="8">
    <location>
        <begin position="219"/>
        <end position="243"/>
    </location>
</feature>
<evidence type="ECO:0000313" key="9">
    <source>
        <dbReference type="EMBL" id="MDQ0173040.1"/>
    </source>
</evidence>
<dbReference type="NCBIfam" id="TIGR00912">
    <property type="entry name" value="2A0309"/>
    <property type="match status" value="1"/>
</dbReference>
<organism evidence="9 10">
    <name type="scientific">Paenibacillus tundrae</name>
    <dbReference type="NCBI Taxonomy" id="528187"/>
    <lineage>
        <taxon>Bacteria</taxon>
        <taxon>Bacillati</taxon>
        <taxon>Bacillota</taxon>
        <taxon>Bacilli</taxon>
        <taxon>Bacillales</taxon>
        <taxon>Paenibacillaceae</taxon>
        <taxon>Paenibacillus</taxon>
    </lineage>
</organism>
<dbReference type="InterPro" id="IPR004761">
    <property type="entry name" value="Spore_GerAB"/>
</dbReference>
<evidence type="ECO:0000313" key="10">
    <source>
        <dbReference type="Proteomes" id="UP001233836"/>
    </source>
</evidence>
<reference evidence="9 10" key="1">
    <citation type="submission" date="2023-07" db="EMBL/GenBank/DDBJ databases">
        <title>Sorghum-associated microbial communities from plants grown in Nebraska, USA.</title>
        <authorList>
            <person name="Schachtman D."/>
        </authorList>
    </citation>
    <scope>NUCLEOTIDE SEQUENCE [LARGE SCALE GENOMIC DNA]</scope>
    <source>
        <strain evidence="9 10">DS1314</strain>
    </source>
</reference>